<organism evidence="1 2">
    <name type="scientific">Pseudomonas fluorescens LMG 5329</name>
    <dbReference type="NCBI Taxonomy" id="1324332"/>
    <lineage>
        <taxon>Bacteria</taxon>
        <taxon>Pseudomonadati</taxon>
        <taxon>Pseudomonadota</taxon>
        <taxon>Gammaproteobacteria</taxon>
        <taxon>Pseudomonadales</taxon>
        <taxon>Pseudomonadaceae</taxon>
        <taxon>Pseudomonas</taxon>
    </lineage>
</organism>
<reference evidence="1 2" key="1">
    <citation type="journal article" date="2013" name="Genome Announc.">
        <title>Draft Genome Sequence of Pseudomonas fluorescens LMG 5329, a White Line-Inducing Principle-Producing Bioindicator for the Mushroom Pathogen Pseudomonas tolaasii.</title>
        <authorList>
            <person name="Ghequire M.G."/>
            <person name="Rokni-Zadeh H."/>
            <person name="Zarrineh P."/>
            <person name="De Mot R."/>
        </authorList>
    </citation>
    <scope>NUCLEOTIDE SEQUENCE [LARGE SCALE GENOMIC DNA]</scope>
    <source>
        <strain evidence="1 2">LMG 5329</strain>
    </source>
</reference>
<dbReference type="OrthoDB" id="7063376at2"/>
<dbReference type="AlphaFoldDB" id="A0A0A1Z5W9"/>
<accession>A0A0A1Z5W9</accession>
<gene>
    <name evidence="1" type="ORF">K814_0101775</name>
</gene>
<proteinExistence type="predicted"/>
<comment type="caution">
    <text evidence="1">The sequence shown here is derived from an EMBL/GenBank/DDBJ whole genome shotgun (WGS) entry which is preliminary data.</text>
</comment>
<name>A0A0A1Z5W9_PSEFL</name>
<dbReference type="Proteomes" id="UP000030060">
    <property type="component" value="Unassembled WGS sequence"/>
</dbReference>
<dbReference type="EMBL" id="ASGY01000016">
    <property type="protein sequence ID" value="KGE69680.1"/>
    <property type="molecule type" value="Genomic_DNA"/>
</dbReference>
<evidence type="ECO:0000313" key="1">
    <source>
        <dbReference type="EMBL" id="KGE69680.1"/>
    </source>
</evidence>
<dbReference type="Pfam" id="PF20090">
    <property type="entry name" value="DUF6482"/>
    <property type="match status" value="1"/>
</dbReference>
<dbReference type="RefSeq" id="WP_038842358.1">
    <property type="nucleotide sequence ID" value="NZ_ASGY01000016.1"/>
</dbReference>
<sequence length="101" mass="11202">MNLQMLTELAMNGEVRELELLSLEGGFYIARVRLDNAEMTLQGDDAQPLRIGSATHLRSLLQRVPPFPCVLVQHCVHDEMCGVREGPIGALRIPFSLDSSL</sequence>
<protein>
    <submittedName>
        <fullName evidence="1">Metal ABC transporter ATPase</fullName>
    </submittedName>
</protein>
<evidence type="ECO:0000313" key="2">
    <source>
        <dbReference type="Proteomes" id="UP000030060"/>
    </source>
</evidence>
<dbReference type="InterPro" id="IPR045508">
    <property type="entry name" value="DUF6482"/>
</dbReference>